<reference evidence="2 3" key="1">
    <citation type="submission" date="2014-06" db="EMBL/GenBank/DDBJ databases">
        <authorList>
            <person name="Ju J."/>
            <person name="Zhang J."/>
        </authorList>
    </citation>
    <scope>NUCLEOTIDE SEQUENCE [LARGE SCALE GENOMIC DNA]</scope>
    <source>
        <strain evidence="2">DmW_045</strain>
    </source>
</reference>
<dbReference type="SUPFAM" id="SSF53448">
    <property type="entry name" value="Nucleotide-diphospho-sugar transferases"/>
    <property type="match status" value="1"/>
</dbReference>
<protein>
    <submittedName>
        <fullName evidence="2">Glycosyl transferase</fullName>
    </submittedName>
</protein>
<name>A0A251ZYR6_9PROT</name>
<dbReference type="AlphaFoldDB" id="A0A251ZYR6"/>
<dbReference type="InterPro" id="IPR001173">
    <property type="entry name" value="Glyco_trans_2-like"/>
</dbReference>
<comment type="caution">
    <text evidence="2">The sequence shown here is derived from an EMBL/GenBank/DDBJ whole genome shotgun (WGS) entry which is preliminary data.</text>
</comment>
<accession>A0A251ZYR6</accession>
<dbReference type="PANTHER" id="PTHR22916:SF3">
    <property type="entry name" value="UDP-GLCNAC:BETAGAL BETA-1,3-N-ACETYLGLUCOSAMINYLTRANSFERASE-LIKE PROTEIN 1"/>
    <property type="match status" value="1"/>
</dbReference>
<gene>
    <name evidence="2" type="ORF">HK12_12025</name>
</gene>
<evidence type="ECO:0000313" key="2">
    <source>
        <dbReference type="EMBL" id="OUI79810.1"/>
    </source>
</evidence>
<dbReference type="EMBL" id="JOMO01000050">
    <property type="protein sequence ID" value="OUI79810.1"/>
    <property type="molecule type" value="Genomic_DNA"/>
</dbReference>
<proteinExistence type="predicted"/>
<organism evidence="2 3">
    <name type="scientific">Acetobacter orientalis</name>
    <dbReference type="NCBI Taxonomy" id="146474"/>
    <lineage>
        <taxon>Bacteria</taxon>
        <taxon>Pseudomonadati</taxon>
        <taxon>Pseudomonadota</taxon>
        <taxon>Alphaproteobacteria</taxon>
        <taxon>Acetobacterales</taxon>
        <taxon>Acetobacteraceae</taxon>
        <taxon>Acetobacter</taxon>
    </lineage>
</organism>
<dbReference type="CDD" id="cd00761">
    <property type="entry name" value="Glyco_tranf_GTA_type"/>
    <property type="match status" value="1"/>
</dbReference>
<dbReference type="Gene3D" id="3.90.550.10">
    <property type="entry name" value="Spore Coat Polysaccharide Biosynthesis Protein SpsA, Chain A"/>
    <property type="match status" value="1"/>
</dbReference>
<sequence length="258" mass="29942">MTPFKPWDPAPNGIFSHKKKTPPPPDLISICLTHYNYTDYVIECLDSLAEQTHKALDLVFIDDASTQDNAIPLILSWLESNKNRFYRIVFLENKYNQGPSFSRNMAFKHALAPSVFIIDADNMLYPEALEKLYATLQHGNCPAVYCQLEEFGDRTGIGRADIWDPDLMRKANYVDVMALVRKAAWQQVGGFSHIEEGWEDYDFWLKFIDHNLEPAYLPEILCRYRVHKNSRTAREALRAHHRLELIMAFRHPTPLDKT</sequence>
<dbReference type="InterPro" id="IPR029044">
    <property type="entry name" value="Nucleotide-diphossugar_trans"/>
</dbReference>
<dbReference type="Proteomes" id="UP000194639">
    <property type="component" value="Unassembled WGS sequence"/>
</dbReference>
<dbReference type="RefSeq" id="WP_086553074.1">
    <property type="nucleotide sequence ID" value="NZ_JOMO01000050.1"/>
</dbReference>
<keyword evidence="2" id="KW-0808">Transferase</keyword>
<dbReference type="GO" id="GO:0016758">
    <property type="term" value="F:hexosyltransferase activity"/>
    <property type="evidence" value="ECO:0007669"/>
    <property type="project" value="UniProtKB-ARBA"/>
</dbReference>
<dbReference type="PANTHER" id="PTHR22916">
    <property type="entry name" value="GLYCOSYLTRANSFERASE"/>
    <property type="match status" value="1"/>
</dbReference>
<evidence type="ECO:0000313" key="3">
    <source>
        <dbReference type="Proteomes" id="UP000194639"/>
    </source>
</evidence>
<evidence type="ECO:0000259" key="1">
    <source>
        <dbReference type="Pfam" id="PF00535"/>
    </source>
</evidence>
<feature type="domain" description="Glycosyltransferase 2-like" evidence="1">
    <location>
        <begin position="29"/>
        <end position="159"/>
    </location>
</feature>
<dbReference type="Pfam" id="PF00535">
    <property type="entry name" value="Glycos_transf_2"/>
    <property type="match status" value="1"/>
</dbReference>